<keyword evidence="1" id="KW-0812">Transmembrane</keyword>
<dbReference type="Proteomes" id="UP000192284">
    <property type="component" value="Unassembled WGS sequence"/>
</dbReference>
<feature type="transmembrane region" description="Helical" evidence="1">
    <location>
        <begin position="63"/>
        <end position="83"/>
    </location>
</feature>
<reference evidence="2 3" key="1">
    <citation type="submission" date="2017-02" db="EMBL/GenBank/DDBJ databases">
        <title>The new phylogeny of genus Mycobacterium.</title>
        <authorList>
            <person name="Tortoli E."/>
            <person name="Trovato A."/>
            <person name="Cirillo D.M."/>
        </authorList>
    </citation>
    <scope>NUCLEOTIDE SEQUENCE [LARGE SCALE GENOMIC DNA]</scope>
    <source>
        <strain evidence="2 3">DSM 45057</strain>
    </source>
</reference>
<dbReference type="OrthoDB" id="4734452at2"/>
<evidence type="ECO:0000256" key="1">
    <source>
        <dbReference type="SAM" id="Phobius"/>
    </source>
</evidence>
<name>A0A1W9ZAQ8_MYCAN</name>
<keyword evidence="3" id="KW-1185">Reference proteome</keyword>
<comment type="caution">
    <text evidence="2">The sequence shown here is derived from an EMBL/GenBank/DDBJ whole genome shotgun (WGS) entry which is preliminary data.</text>
</comment>
<dbReference type="RefSeq" id="WP_083116182.1">
    <property type="nucleotide sequence ID" value="NZ_JACKTS010000046.1"/>
</dbReference>
<feature type="transmembrane region" description="Helical" evidence="1">
    <location>
        <begin position="95"/>
        <end position="116"/>
    </location>
</feature>
<sequence>MIHDVLLRWTVTGLFALGAVECALPILTQRRPWPVIVSHSLHVLMAVAMAAMAWPWSMRLPPTLPAMLFLLATMWFATLTIVAARTAEQRRMGGYHAMMMLATAWMYAAMSGYLAADPALPQAAASMPGIDTATTSASASSESLNWFSAASWFGALIFAAATVFWLRRYLTGPADKRFKSVGTLAQAAMAAGMAIQFLAAVLEM</sequence>
<protein>
    <submittedName>
        <fullName evidence="2">DUF5134 domain-containing protein</fullName>
    </submittedName>
</protein>
<dbReference type="Pfam" id="PF17197">
    <property type="entry name" value="DUF5134"/>
    <property type="match status" value="1"/>
</dbReference>
<evidence type="ECO:0000313" key="3">
    <source>
        <dbReference type="Proteomes" id="UP000192284"/>
    </source>
</evidence>
<feature type="transmembrane region" description="Helical" evidence="1">
    <location>
        <begin position="6"/>
        <end position="27"/>
    </location>
</feature>
<feature type="transmembrane region" description="Helical" evidence="1">
    <location>
        <begin position="146"/>
        <end position="166"/>
    </location>
</feature>
<dbReference type="AlphaFoldDB" id="A0A1W9ZAQ8"/>
<gene>
    <name evidence="2" type="ORF">BST12_26530</name>
</gene>
<evidence type="ECO:0000313" key="2">
    <source>
        <dbReference type="EMBL" id="ORA10678.1"/>
    </source>
</evidence>
<dbReference type="InterPro" id="IPR033458">
    <property type="entry name" value="DUF5134"/>
</dbReference>
<dbReference type="EMBL" id="MVHE01000089">
    <property type="protein sequence ID" value="ORA10678.1"/>
    <property type="molecule type" value="Genomic_DNA"/>
</dbReference>
<keyword evidence="1" id="KW-0472">Membrane</keyword>
<organism evidence="2 3">
    <name type="scientific">Mycobacterium angelicum</name>
    <dbReference type="NCBI Taxonomy" id="470074"/>
    <lineage>
        <taxon>Bacteria</taxon>
        <taxon>Bacillati</taxon>
        <taxon>Actinomycetota</taxon>
        <taxon>Actinomycetes</taxon>
        <taxon>Mycobacteriales</taxon>
        <taxon>Mycobacteriaceae</taxon>
        <taxon>Mycobacterium</taxon>
    </lineage>
</organism>
<feature type="transmembrane region" description="Helical" evidence="1">
    <location>
        <begin position="39"/>
        <end position="57"/>
    </location>
</feature>
<accession>A0A1W9ZAQ8</accession>
<proteinExistence type="predicted"/>
<feature type="transmembrane region" description="Helical" evidence="1">
    <location>
        <begin position="178"/>
        <end position="202"/>
    </location>
</feature>
<keyword evidence="1" id="KW-1133">Transmembrane helix</keyword>